<dbReference type="Gene3D" id="3.30.479.30">
    <property type="entry name" value="Band 7 domain"/>
    <property type="match status" value="1"/>
</dbReference>
<evidence type="ECO:0000313" key="3">
    <source>
        <dbReference type="EMBL" id="TNV81675.1"/>
    </source>
</evidence>
<organism evidence="3 4">
    <name type="scientific">Halteria grandinella</name>
    <dbReference type="NCBI Taxonomy" id="5974"/>
    <lineage>
        <taxon>Eukaryota</taxon>
        <taxon>Sar</taxon>
        <taxon>Alveolata</taxon>
        <taxon>Ciliophora</taxon>
        <taxon>Intramacronucleata</taxon>
        <taxon>Spirotrichea</taxon>
        <taxon>Stichotrichia</taxon>
        <taxon>Sporadotrichida</taxon>
        <taxon>Halteriidae</taxon>
        <taxon>Halteria</taxon>
    </lineage>
</organism>
<dbReference type="SUPFAM" id="SSF117892">
    <property type="entry name" value="Band 7/SPFH domain"/>
    <property type="match status" value="1"/>
</dbReference>
<dbReference type="EMBL" id="RRYP01005852">
    <property type="protein sequence ID" value="TNV81675.1"/>
    <property type="molecule type" value="Genomic_DNA"/>
</dbReference>
<gene>
    <name evidence="3" type="ORF">FGO68_gene2453</name>
</gene>
<dbReference type="Proteomes" id="UP000785679">
    <property type="component" value="Unassembled WGS sequence"/>
</dbReference>
<dbReference type="AlphaFoldDB" id="A0A8J8NWJ4"/>
<evidence type="ECO:0000256" key="1">
    <source>
        <dbReference type="SAM" id="Coils"/>
    </source>
</evidence>
<dbReference type="OrthoDB" id="68676at2759"/>
<dbReference type="Pfam" id="PF01145">
    <property type="entry name" value="Band_7"/>
    <property type="match status" value="1"/>
</dbReference>
<dbReference type="InterPro" id="IPR036013">
    <property type="entry name" value="Band_7/SPFH_dom_sf"/>
</dbReference>
<name>A0A8J8NWJ4_HALGN</name>
<proteinExistence type="predicted"/>
<evidence type="ECO:0000259" key="2">
    <source>
        <dbReference type="Pfam" id="PF01145"/>
    </source>
</evidence>
<reference evidence="3" key="1">
    <citation type="submission" date="2019-06" db="EMBL/GenBank/DDBJ databases">
        <authorList>
            <person name="Zheng W."/>
        </authorList>
    </citation>
    <scope>NUCLEOTIDE SEQUENCE</scope>
    <source>
        <strain evidence="3">QDHG01</strain>
    </source>
</reference>
<feature type="coiled-coil region" evidence="1">
    <location>
        <begin position="167"/>
        <end position="201"/>
    </location>
</feature>
<protein>
    <recommendedName>
        <fullName evidence="2">Band 7 domain-containing protein</fullName>
    </recommendedName>
</protein>
<keyword evidence="1" id="KW-0175">Coiled coil</keyword>
<comment type="caution">
    <text evidence="3">The sequence shown here is derived from an EMBL/GenBank/DDBJ whole genome shotgun (WGS) entry which is preliminary data.</text>
</comment>
<keyword evidence="4" id="KW-1185">Reference proteome</keyword>
<feature type="domain" description="Band 7" evidence="2">
    <location>
        <begin position="23"/>
        <end position="146"/>
    </location>
</feature>
<evidence type="ECO:0000313" key="4">
    <source>
        <dbReference type="Proteomes" id="UP000785679"/>
    </source>
</evidence>
<dbReference type="InterPro" id="IPR001107">
    <property type="entry name" value="Band_7"/>
</dbReference>
<sequence length="347" mass="39173">MPPGAQWCYCCNRRVACMVTQAIVNYNAPVHNCPTKDNAYISVDLYFSFRMPRQQQEVKNFVYRLGAGRFDELLYAEIDEGIRNFINGIWLSQVFDLKGDMARQMIQDLNSKFAIFGVIFENCNVTNVHVNQTLTQALEEKTKCKYMLANHIKEYGNQKLTLENQQNQELTDMKRDNDRKMQDLKSQIDRAKVEQDQFRMTANTNMEVAIVKAEETGTVLITQVEGEKNTTASKAQGSVVEIVNRARAQANERVTAAKQAADVKTIEAESKLQATRALYAALAEEGRAEAANLDAFDAQRRHNYEIKRAQVFEELACSGKNIVMSGETGDNLLSQLISSDGNIAKKK</sequence>
<accession>A0A8J8NWJ4</accession>